<comment type="caution">
    <text evidence="10">The sequence shown here is derived from an EMBL/GenBank/DDBJ whole genome shotgun (WGS) entry which is preliminary data.</text>
</comment>
<feature type="transmembrane region" description="Helical" evidence="7">
    <location>
        <begin position="364"/>
        <end position="385"/>
    </location>
</feature>
<evidence type="ECO:0000256" key="1">
    <source>
        <dbReference type="ARBA" id="ARBA00004651"/>
    </source>
</evidence>
<feature type="transmembrane region" description="Helical" evidence="7">
    <location>
        <begin position="276"/>
        <end position="301"/>
    </location>
</feature>
<comment type="subcellular location">
    <subcellularLocation>
        <location evidence="1">Cell membrane</location>
        <topology evidence="1">Multi-pass membrane protein</topology>
    </subcellularLocation>
</comment>
<keyword evidence="11" id="KW-1185">Reference proteome</keyword>
<dbReference type="Pfam" id="PF12704">
    <property type="entry name" value="MacB_PCD"/>
    <property type="match status" value="1"/>
</dbReference>
<name>A0ABY1LIJ8_9MICO</name>
<evidence type="ECO:0000256" key="5">
    <source>
        <dbReference type="ARBA" id="ARBA00023136"/>
    </source>
</evidence>
<reference evidence="10 11" key="1">
    <citation type="submission" date="2017-02" db="EMBL/GenBank/DDBJ databases">
        <authorList>
            <person name="Varghese N."/>
            <person name="Submissions S."/>
        </authorList>
    </citation>
    <scope>NUCLEOTIDE SEQUENCE [LARGE SCALE GENOMIC DNA]</scope>
    <source>
        <strain evidence="10 11">VKM Ac-1787</strain>
    </source>
</reference>
<evidence type="ECO:0000259" key="9">
    <source>
        <dbReference type="Pfam" id="PF12704"/>
    </source>
</evidence>
<dbReference type="InterPro" id="IPR003838">
    <property type="entry name" value="ABC3_permease_C"/>
</dbReference>
<keyword evidence="2" id="KW-1003">Cell membrane</keyword>
<organism evidence="10 11">
    <name type="scientific">Plantibacter cousiniae</name>
    <name type="common">nom. nud.</name>
    <dbReference type="NCBI Taxonomy" id="199709"/>
    <lineage>
        <taxon>Bacteria</taxon>
        <taxon>Bacillati</taxon>
        <taxon>Actinomycetota</taxon>
        <taxon>Actinomycetes</taxon>
        <taxon>Micrococcales</taxon>
        <taxon>Microbacteriaceae</taxon>
        <taxon>Plantibacter</taxon>
    </lineage>
</organism>
<gene>
    <name evidence="10" type="ORF">SAMN06295973_1066</name>
</gene>
<feature type="domain" description="ABC3 transporter permease C-terminal" evidence="8">
    <location>
        <begin position="281"/>
        <end position="392"/>
    </location>
</feature>
<sequence length="398" mass="40541">MNPDHDRRSRLLGRDILRLGTTGLRARPTRAVLSALGIAIGIAAMIAVVGISSSSQAKLQAQLSALGTNLLTVQPGQNLFGEAATLPTNTVGKVGLVDGVEQAGSAAVLNGVLVYRSSLIDRASSGGLGAAAVTESLLDVVGGTLATGEWLNRATASYPAVVLGSKAAERLGIATVGSLIQLGDQYFTVVGILDPLDLAPELDTTVMIGETVAAERFGYDGKPTTVYERSSDERVEAVRELLPRTVNPAAPEEVEVSRPSDALAAKQAADQAFTGLLLGLGSVALLVGGIGVANTMVISVLERRREIGLRRALGATRGHIRSQFLTEALLLSALGGVAGAALGTGVTSVVAAVNEWPTAVPPEVLLAGVGATLVIGAIAGLYPAIRAARTPPTSALSG</sequence>
<feature type="transmembrane region" description="Helical" evidence="7">
    <location>
        <begin position="31"/>
        <end position="51"/>
    </location>
</feature>
<evidence type="ECO:0000259" key="8">
    <source>
        <dbReference type="Pfam" id="PF02687"/>
    </source>
</evidence>
<comment type="similarity">
    <text evidence="6">Belongs to the ABC-4 integral membrane protein family.</text>
</comment>
<dbReference type="PANTHER" id="PTHR30572:SF4">
    <property type="entry name" value="ABC TRANSPORTER PERMEASE YTRF"/>
    <property type="match status" value="1"/>
</dbReference>
<feature type="domain" description="MacB-like periplasmic core" evidence="9">
    <location>
        <begin position="32"/>
        <end position="240"/>
    </location>
</feature>
<dbReference type="Proteomes" id="UP000190827">
    <property type="component" value="Unassembled WGS sequence"/>
</dbReference>
<protein>
    <submittedName>
        <fullName evidence="10">ABC transport system permease protein</fullName>
    </submittedName>
</protein>
<keyword evidence="5 7" id="KW-0472">Membrane</keyword>
<evidence type="ECO:0000256" key="2">
    <source>
        <dbReference type="ARBA" id="ARBA00022475"/>
    </source>
</evidence>
<proteinExistence type="inferred from homology"/>
<evidence type="ECO:0000256" key="3">
    <source>
        <dbReference type="ARBA" id="ARBA00022692"/>
    </source>
</evidence>
<evidence type="ECO:0000313" key="10">
    <source>
        <dbReference type="EMBL" id="SKC45202.1"/>
    </source>
</evidence>
<feature type="transmembrane region" description="Helical" evidence="7">
    <location>
        <begin position="328"/>
        <end position="352"/>
    </location>
</feature>
<keyword evidence="4 7" id="KW-1133">Transmembrane helix</keyword>
<dbReference type="PANTHER" id="PTHR30572">
    <property type="entry name" value="MEMBRANE COMPONENT OF TRANSPORTER-RELATED"/>
    <property type="match status" value="1"/>
</dbReference>
<dbReference type="InterPro" id="IPR050250">
    <property type="entry name" value="Macrolide_Exporter_MacB"/>
</dbReference>
<evidence type="ECO:0000313" key="11">
    <source>
        <dbReference type="Proteomes" id="UP000190827"/>
    </source>
</evidence>
<dbReference type="Pfam" id="PF02687">
    <property type="entry name" value="FtsX"/>
    <property type="match status" value="1"/>
</dbReference>
<evidence type="ECO:0000256" key="6">
    <source>
        <dbReference type="ARBA" id="ARBA00038076"/>
    </source>
</evidence>
<evidence type="ECO:0000256" key="7">
    <source>
        <dbReference type="SAM" id="Phobius"/>
    </source>
</evidence>
<accession>A0ABY1LIJ8</accession>
<evidence type="ECO:0000256" key="4">
    <source>
        <dbReference type="ARBA" id="ARBA00022989"/>
    </source>
</evidence>
<dbReference type="EMBL" id="FUZO01000001">
    <property type="protein sequence ID" value="SKC45202.1"/>
    <property type="molecule type" value="Genomic_DNA"/>
</dbReference>
<dbReference type="InterPro" id="IPR025857">
    <property type="entry name" value="MacB_PCD"/>
</dbReference>
<keyword evidence="3 7" id="KW-0812">Transmembrane</keyword>